<evidence type="ECO:0000313" key="2">
    <source>
        <dbReference type="EMBL" id="GFT65660.1"/>
    </source>
</evidence>
<evidence type="ECO:0000256" key="1">
    <source>
        <dbReference type="SAM" id="SignalP"/>
    </source>
</evidence>
<keyword evidence="3" id="KW-1185">Reference proteome</keyword>
<comment type="caution">
    <text evidence="2">The sequence shown here is derived from an EMBL/GenBank/DDBJ whole genome shotgun (WGS) entry which is preliminary data.</text>
</comment>
<dbReference type="AlphaFoldDB" id="A0A8X6PFN5"/>
<feature type="chain" id="PRO_5036465622" evidence="1">
    <location>
        <begin position="18"/>
        <end position="97"/>
    </location>
</feature>
<organism evidence="2 3">
    <name type="scientific">Nephila pilipes</name>
    <name type="common">Giant wood spider</name>
    <name type="synonym">Nephila maculata</name>
    <dbReference type="NCBI Taxonomy" id="299642"/>
    <lineage>
        <taxon>Eukaryota</taxon>
        <taxon>Metazoa</taxon>
        <taxon>Ecdysozoa</taxon>
        <taxon>Arthropoda</taxon>
        <taxon>Chelicerata</taxon>
        <taxon>Arachnida</taxon>
        <taxon>Araneae</taxon>
        <taxon>Araneomorphae</taxon>
        <taxon>Entelegynae</taxon>
        <taxon>Araneoidea</taxon>
        <taxon>Nephilidae</taxon>
        <taxon>Nephila</taxon>
    </lineage>
</organism>
<dbReference type="EMBL" id="BMAW01115311">
    <property type="protein sequence ID" value="GFT65660.1"/>
    <property type="molecule type" value="Genomic_DNA"/>
</dbReference>
<proteinExistence type="predicted"/>
<name>A0A8X6PFN5_NEPPI</name>
<dbReference type="Proteomes" id="UP000887013">
    <property type="component" value="Unassembled WGS sequence"/>
</dbReference>
<sequence>MITISNGIGDWWNFASCRVLCLLLRGRNCAGGISGKRGKGLVCLTGILVVKCLALEECADLTSDIVPRRGRYYLNLSKSSHGCVDQSFTGVFGHTGL</sequence>
<protein>
    <submittedName>
        <fullName evidence="2">Uncharacterized protein</fullName>
    </submittedName>
</protein>
<keyword evidence="1" id="KW-0732">Signal</keyword>
<gene>
    <name evidence="2" type="ORF">NPIL_50951</name>
</gene>
<feature type="signal peptide" evidence="1">
    <location>
        <begin position="1"/>
        <end position="17"/>
    </location>
</feature>
<accession>A0A8X6PFN5</accession>
<evidence type="ECO:0000313" key="3">
    <source>
        <dbReference type="Proteomes" id="UP000887013"/>
    </source>
</evidence>
<reference evidence="2" key="1">
    <citation type="submission" date="2020-08" db="EMBL/GenBank/DDBJ databases">
        <title>Multicomponent nature underlies the extraordinary mechanical properties of spider dragline silk.</title>
        <authorList>
            <person name="Kono N."/>
            <person name="Nakamura H."/>
            <person name="Mori M."/>
            <person name="Yoshida Y."/>
            <person name="Ohtoshi R."/>
            <person name="Malay A.D."/>
            <person name="Moran D.A.P."/>
            <person name="Tomita M."/>
            <person name="Numata K."/>
            <person name="Arakawa K."/>
        </authorList>
    </citation>
    <scope>NUCLEOTIDE SEQUENCE</scope>
</reference>